<dbReference type="Gene3D" id="1.10.260.40">
    <property type="entry name" value="lambda repressor-like DNA-binding domains"/>
    <property type="match status" value="1"/>
</dbReference>
<evidence type="ECO:0000259" key="5">
    <source>
        <dbReference type="PROSITE" id="PS50932"/>
    </source>
</evidence>
<evidence type="ECO:0000256" key="2">
    <source>
        <dbReference type="ARBA" id="ARBA00023015"/>
    </source>
</evidence>
<proteinExistence type="predicted"/>
<dbReference type="SMART" id="SM00354">
    <property type="entry name" value="HTH_LACI"/>
    <property type="match status" value="1"/>
</dbReference>
<dbReference type="SUPFAM" id="SSF53822">
    <property type="entry name" value="Periplasmic binding protein-like I"/>
    <property type="match status" value="1"/>
</dbReference>
<dbReference type="GO" id="GO:0003700">
    <property type="term" value="F:DNA-binding transcription factor activity"/>
    <property type="evidence" value="ECO:0007669"/>
    <property type="project" value="TreeGrafter"/>
</dbReference>
<dbReference type="SUPFAM" id="SSF47413">
    <property type="entry name" value="lambda repressor-like DNA-binding domains"/>
    <property type="match status" value="1"/>
</dbReference>
<dbReference type="InterPro" id="IPR001761">
    <property type="entry name" value="Peripla_BP/Lac1_sug-bd_dom"/>
</dbReference>
<dbReference type="STRING" id="162209.IJ22_07940"/>
<accession>A0A0U2U4C8</accession>
<dbReference type="CDD" id="cd06267">
    <property type="entry name" value="PBP1_LacI_sugar_binding-like"/>
    <property type="match status" value="1"/>
</dbReference>
<dbReference type="CDD" id="cd01392">
    <property type="entry name" value="HTH_LacI"/>
    <property type="match status" value="1"/>
</dbReference>
<dbReference type="AlphaFoldDB" id="A0A0U2U4C8"/>
<dbReference type="KEGG" id="pnp:IJ22_07940"/>
<dbReference type="Pfam" id="PF00532">
    <property type="entry name" value="Peripla_BP_1"/>
    <property type="match status" value="1"/>
</dbReference>
<dbReference type="Pfam" id="PF00356">
    <property type="entry name" value="LacI"/>
    <property type="match status" value="1"/>
</dbReference>
<dbReference type="PATRIC" id="fig|162209.4.peg.849"/>
<dbReference type="InterPro" id="IPR000843">
    <property type="entry name" value="HTH_LacI"/>
</dbReference>
<organism evidence="6 7">
    <name type="scientific">Paenibacillus naphthalenovorans</name>
    <dbReference type="NCBI Taxonomy" id="162209"/>
    <lineage>
        <taxon>Bacteria</taxon>
        <taxon>Bacillati</taxon>
        <taxon>Bacillota</taxon>
        <taxon>Bacilli</taxon>
        <taxon>Bacillales</taxon>
        <taxon>Paenibacillaceae</taxon>
        <taxon>Paenibacillus</taxon>
    </lineage>
</organism>
<dbReference type="PANTHER" id="PTHR30146">
    <property type="entry name" value="LACI-RELATED TRANSCRIPTIONAL REPRESSOR"/>
    <property type="match status" value="1"/>
</dbReference>
<evidence type="ECO:0000313" key="7">
    <source>
        <dbReference type="Proteomes" id="UP000061660"/>
    </source>
</evidence>
<dbReference type="PANTHER" id="PTHR30146:SF148">
    <property type="entry name" value="HTH-TYPE TRANSCRIPTIONAL REPRESSOR PURR-RELATED"/>
    <property type="match status" value="1"/>
</dbReference>
<dbReference type="OrthoDB" id="1639518at2"/>
<sequence>MKPTIKDVSKRAGVSVGTASKVINREGKVKPELQEKVWKAVHELNYHPNAVARSLKSSTTNTLAVLLGDITNPFQMTLAKAIEDVMNEHDYQLLISSTKENPEIERKKLKMLYEKRVDGIIVCTTGKVNDEIRTLIDRQIPIVLVDRPVLSVPADIVADNNMLGMELLTRHLVELGHWRIGVVHGDIHTVHGKIRHDGIISAFSAYGIPLSEENQFYGNFQYIGGYEAVAYFFSQDEPPTAILSVNNNMTAGIVMACREKGIRIPEDLTLVTFGQLEYQWNLITPSVTYVSQSPLTIGRKAAEIILRRLNDRDQNEVSHVFIKPELFVRESSGAIS</sequence>
<feature type="domain" description="HTH lacI-type" evidence="5">
    <location>
        <begin position="3"/>
        <end position="57"/>
    </location>
</feature>
<keyword evidence="3" id="KW-0238">DNA-binding</keyword>
<keyword evidence="7" id="KW-1185">Reference proteome</keyword>
<evidence type="ECO:0000256" key="1">
    <source>
        <dbReference type="ARBA" id="ARBA00022491"/>
    </source>
</evidence>
<reference evidence="6 7" key="2">
    <citation type="journal article" date="2016" name="Genome Announc.">
        <title>Complete Genome Sequences of Two Interactive Moderate Thermophiles, Paenibacillus napthalenovorans 32O-Y and Paenibacillus sp. 32O-W.</title>
        <authorList>
            <person name="Butler R.R.III."/>
            <person name="Wang J."/>
            <person name="Stark B.C."/>
            <person name="Pombert J.F."/>
        </authorList>
    </citation>
    <scope>NUCLEOTIDE SEQUENCE [LARGE SCALE GENOMIC DNA]</scope>
    <source>
        <strain evidence="6 7">32O-Y</strain>
    </source>
</reference>
<dbReference type="PROSITE" id="PS50932">
    <property type="entry name" value="HTH_LACI_2"/>
    <property type="match status" value="1"/>
</dbReference>
<evidence type="ECO:0000256" key="3">
    <source>
        <dbReference type="ARBA" id="ARBA00023125"/>
    </source>
</evidence>
<dbReference type="InterPro" id="IPR028082">
    <property type="entry name" value="Peripla_BP_I"/>
</dbReference>
<evidence type="ECO:0000313" key="6">
    <source>
        <dbReference type="EMBL" id="ALS21176.1"/>
    </source>
</evidence>
<protein>
    <submittedName>
        <fullName evidence="6">LacI family transcriptional regulator</fullName>
    </submittedName>
</protein>
<keyword evidence="4" id="KW-0804">Transcription</keyword>
<gene>
    <name evidence="6" type="ORF">IJ22_07940</name>
</gene>
<dbReference type="InterPro" id="IPR010982">
    <property type="entry name" value="Lambda_DNA-bd_dom_sf"/>
</dbReference>
<reference evidence="7" key="1">
    <citation type="submission" date="2015-12" db="EMBL/GenBank/DDBJ databases">
        <title>Complete genome sequences of two moderately thermophilic Paenibacillus species.</title>
        <authorList>
            <person name="Butler R.III."/>
            <person name="Wang J."/>
            <person name="Stark B.C."/>
            <person name="Pombert J.-F."/>
        </authorList>
    </citation>
    <scope>NUCLEOTIDE SEQUENCE [LARGE SCALE GENOMIC DNA]</scope>
    <source>
        <strain evidence="7">32O-Y</strain>
    </source>
</reference>
<dbReference type="Gene3D" id="3.40.50.2300">
    <property type="match status" value="2"/>
</dbReference>
<keyword evidence="1" id="KW-0678">Repressor</keyword>
<dbReference type="GO" id="GO:0000976">
    <property type="term" value="F:transcription cis-regulatory region binding"/>
    <property type="evidence" value="ECO:0007669"/>
    <property type="project" value="TreeGrafter"/>
</dbReference>
<keyword evidence="2" id="KW-0805">Transcription regulation</keyword>
<dbReference type="RefSeq" id="WP_062407383.1">
    <property type="nucleotide sequence ID" value="NZ_CP013652.1"/>
</dbReference>
<evidence type="ECO:0000256" key="4">
    <source>
        <dbReference type="ARBA" id="ARBA00023163"/>
    </source>
</evidence>
<dbReference type="Proteomes" id="UP000061660">
    <property type="component" value="Chromosome"/>
</dbReference>
<dbReference type="EMBL" id="CP013652">
    <property type="protein sequence ID" value="ALS21176.1"/>
    <property type="molecule type" value="Genomic_DNA"/>
</dbReference>
<name>A0A0U2U4C8_9BACL</name>